<keyword evidence="4" id="KW-1185">Reference proteome</keyword>
<evidence type="ECO:0000313" key="3">
    <source>
        <dbReference type="EMBL" id="GFO87655.1"/>
    </source>
</evidence>
<accession>A0ABQ1DYB8</accession>
<feature type="region of interest" description="Disordered" evidence="1">
    <location>
        <begin position="93"/>
        <end position="138"/>
    </location>
</feature>
<evidence type="ECO:0000313" key="4">
    <source>
        <dbReference type="Proteomes" id="UP000620147"/>
    </source>
</evidence>
<dbReference type="Pfam" id="PF04715">
    <property type="entry name" value="Anth_synt_I_N"/>
    <property type="match status" value="1"/>
</dbReference>
<dbReference type="InterPro" id="IPR005801">
    <property type="entry name" value="ADC_synthase"/>
</dbReference>
<dbReference type="EMBL" id="BLYJ01000007">
    <property type="protein sequence ID" value="GFO87655.1"/>
    <property type="molecule type" value="Genomic_DNA"/>
</dbReference>
<proteinExistence type="predicted"/>
<dbReference type="SUPFAM" id="SSF56322">
    <property type="entry name" value="ADC synthase"/>
    <property type="match status" value="1"/>
</dbReference>
<dbReference type="Proteomes" id="UP000620147">
    <property type="component" value="Unassembled WGS sequence"/>
</dbReference>
<feature type="domain" description="Anthranilate synthase component I N-terminal" evidence="2">
    <location>
        <begin position="28"/>
        <end position="99"/>
    </location>
</feature>
<evidence type="ECO:0000259" key="2">
    <source>
        <dbReference type="Pfam" id="PF04715"/>
    </source>
</evidence>
<reference evidence="3 4" key="1">
    <citation type="submission" date="2020-06" db="EMBL/GenBank/DDBJ databases">
        <title>Characterization of fructooligosaccharide metabolism and fructooligosaccharide-degrading enzymes in human commensal butyrate producers.</title>
        <authorList>
            <person name="Tanno H."/>
            <person name="Fujii T."/>
            <person name="Hirano K."/>
            <person name="Maeno S."/>
            <person name="Tonozuka T."/>
            <person name="Sakamoto M."/>
            <person name="Ohkuma M."/>
            <person name="Tochio T."/>
            <person name="Endo A."/>
        </authorList>
    </citation>
    <scope>NUCLEOTIDE SEQUENCE [LARGE SCALE GENOMIC DNA]</scope>
    <source>
        <strain evidence="3 4">JCM 31056</strain>
    </source>
</reference>
<name>A0ABQ1DYB8_9FIRM</name>
<organism evidence="3 4">
    <name type="scientific">Butyricicoccus faecihominis</name>
    <dbReference type="NCBI Taxonomy" id="1712515"/>
    <lineage>
        <taxon>Bacteria</taxon>
        <taxon>Bacillati</taxon>
        <taxon>Bacillota</taxon>
        <taxon>Clostridia</taxon>
        <taxon>Eubacteriales</taxon>
        <taxon>Butyricicoccaceae</taxon>
        <taxon>Butyricicoccus</taxon>
    </lineage>
</organism>
<gene>
    <name evidence="3" type="ORF">BUFA31_08190</name>
</gene>
<dbReference type="Gene3D" id="3.60.120.10">
    <property type="entry name" value="Anthranilate synthase"/>
    <property type="match status" value="1"/>
</dbReference>
<sequence>MITPSCDEILKLAKEYTTIPVCREIYADMTTPISLLRRLQTRSDRFFLLESVEGGEKWARYSFLGYDPILRATCKNGTVTLEGTVNKTVKTDKPLTEHRGSRGSRRSRAVSLATSRMPCSATRSRRSKSSAAHGMILI</sequence>
<protein>
    <recommendedName>
        <fullName evidence="2">Anthranilate synthase component I N-terminal domain-containing protein</fullName>
    </recommendedName>
</protein>
<comment type="caution">
    <text evidence="3">The sequence shown here is derived from an EMBL/GenBank/DDBJ whole genome shotgun (WGS) entry which is preliminary data.</text>
</comment>
<dbReference type="InterPro" id="IPR006805">
    <property type="entry name" value="Anth_synth_I_N"/>
</dbReference>
<evidence type="ECO:0000256" key="1">
    <source>
        <dbReference type="SAM" id="MobiDB-lite"/>
    </source>
</evidence>